<evidence type="ECO:0000313" key="1">
    <source>
        <dbReference type="EMBL" id="AHK21549.1"/>
    </source>
</evidence>
<dbReference type="EMBL" id="CP007230">
    <property type="protein sequence ID" value="AHK21549.1"/>
    <property type="molecule type" value="Genomic_DNA"/>
</dbReference>
<evidence type="ECO:0000313" key="3">
    <source>
        <dbReference type="Proteomes" id="UP000019439"/>
    </source>
</evidence>
<reference evidence="2 4" key="2">
    <citation type="submission" date="2015-03" db="EMBL/GenBank/DDBJ databases">
        <authorList>
            <person name="Murphy D."/>
        </authorList>
    </citation>
    <scope>NUCLEOTIDE SEQUENCE [LARGE SCALE GENOMIC DNA]</scope>
    <source>
        <strain evidence="2 4">Y233</strain>
    </source>
</reference>
<proteinExistence type="predicted"/>
<dbReference type="AlphaFoldDB" id="A0A0T9R911"/>
<keyword evidence="3" id="KW-1185">Reference proteome</keyword>
<reference evidence="1 3" key="1">
    <citation type="journal article" date="2014" name="Genome Announc.">
        <title>Genome Sequence of Yersinia similis Y228T, a Member of the Yersinia pseudotuberculosis Complex.</title>
        <authorList>
            <person name="Sprague L.D."/>
            <person name="Neubauer H."/>
        </authorList>
    </citation>
    <scope>NUCLEOTIDE SEQUENCE [LARGE SCALE GENOMIC DNA]</scope>
    <source>
        <strain evidence="1 3">228</strain>
    </source>
</reference>
<evidence type="ECO:0000313" key="4">
    <source>
        <dbReference type="Proteomes" id="UP000038204"/>
    </source>
</evidence>
<dbReference type="PATRIC" id="fig|367190.3.peg.4220"/>
<sequence length="199" mass="23121">MAQLLKLEKSAPTILIPATVEDSDFLQRIKIGEWIQAEFRRVRNYQFHKRFFKLLQFGFDYWTPAGGVLTPQERQLVDGFVNYLIRVSGQQYSETLTAVADEYLFEVGQLRTKDIALLKSFEPYRGWAIVEAGYYDEVILPNGLHQRIPKSISFANMDEDTFQSLYKAVFNVLWNSILHRSFRAQQEAEGVALRLLEFA</sequence>
<dbReference type="Proteomes" id="UP000038204">
    <property type="component" value="Unassembled WGS sequence"/>
</dbReference>
<dbReference type="InterPro" id="IPR009797">
    <property type="entry name" value="DUF1367"/>
</dbReference>
<evidence type="ECO:0000313" key="2">
    <source>
        <dbReference type="EMBL" id="CNI49989.1"/>
    </source>
</evidence>
<dbReference type="Proteomes" id="UP000019439">
    <property type="component" value="Chromosome"/>
</dbReference>
<dbReference type="GeneID" id="96665931"/>
<gene>
    <name evidence="1" type="ORF">BF17_21475</name>
    <name evidence="2" type="ORF">ERS008667_03576</name>
</gene>
<accession>A0A0T9R911</accession>
<dbReference type="EMBL" id="CQBK01000033">
    <property type="protein sequence ID" value="CNI49989.1"/>
    <property type="molecule type" value="Genomic_DNA"/>
</dbReference>
<name>A0A0T9R911_9GAMM</name>
<dbReference type="KEGG" id="ysi:BF17_21475"/>
<protein>
    <submittedName>
        <fullName evidence="2">Protein of uncharacterized function (DUF1367)</fullName>
    </submittedName>
</protein>
<organism evidence="2 4">
    <name type="scientific">Yersinia similis</name>
    <dbReference type="NCBI Taxonomy" id="367190"/>
    <lineage>
        <taxon>Bacteria</taxon>
        <taxon>Pseudomonadati</taxon>
        <taxon>Pseudomonadota</taxon>
        <taxon>Gammaproteobacteria</taxon>
        <taxon>Enterobacterales</taxon>
        <taxon>Yersiniaceae</taxon>
        <taxon>Yersinia</taxon>
    </lineage>
</organism>
<dbReference type="RefSeq" id="WP_025384165.1">
    <property type="nucleotide sequence ID" value="NZ_CABIHS010000112.1"/>
</dbReference>
<dbReference type="Pfam" id="PF07105">
    <property type="entry name" value="DUF1367"/>
    <property type="match status" value="1"/>
</dbReference>